<dbReference type="AlphaFoldDB" id="A0A9P7ZLB0"/>
<comment type="caution">
    <text evidence="2">The sequence shown here is derived from an EMBL/GenBank/DDBJ whole genome shotgun (WGS) entry which is preliminary data.</text>
</comment>
<dbReference type="RefSeq" id="XP_046117960.1">
    <property type="nucleotide sequence ID" value="XM_046257428.1"/>
</dbReference>
<reference evidence="2" key="1">
    <citation type="journal article" date="2021" name="IMA Fungus">
        <title>Genomic characterization of three marine fungi, including Emericellopsis atlantica sp. nov. with signatures of a generalist lifestyle and marine biomass degradation.</title>
        <authorList>
            <person name="Hagestad O.C."/>
            <person name="Hou L."/>
            <person name="Andersen J.H."/>
            <person name="Hansen E.H."/>
            <person name="Altermark B."/>
            <person name="Li C."/>
            <person name="Kuhnert E."/>
            <person name="Cox R.J."/>
            <person name="Crous P.W."/>
            <person name="Spatafora J.W."/>
            <person name="Lail K."/>
            <person name="Amirebrahimi M."/>
            <person name="Lipzen A."/>
            <person name="Pangilinan J."/>
            <person name="Andreopoulos W."/>
            <person name="Hayes R.D."/>
            <person name="Ng V."/>
            <person name="Grigoriev I.V."/>
            <person name="Jackson S.A."/>
            <person name="Sutton T.D.S."/>
            <person name="Dobson A.D.W."/>
            <person name="Rama T."/>
        </authorList>
    </citation>
    <scope>NUCLEOTIDE SEQUENCE</scope>
    <source>
        <strain evidence="2">TS7</strain>
    </source>
</reference>
<evidence type="ECO:0000313" key="2">
    <source>
        <dbReference type="EMBL" id="KAG9254036.1"/>
    </source>
</evidence>
<dbReference type="OrthoDB" id="7464126at2759"/>
<feature type="transmembrane region" description="Helical" evidence="1">
    <location>
        <begin position="227"/>
        <end position="247"/>
    </location>
</feature>
<accession>A0A9P7ZLB0</accession>
<gene>
    <name evidence="2" type="ORF">F5Z01DRAFT_112443</name>
</gene>
<keyword evidence="1" id="KW-0812">Transmembrane</keyword>
<sequence>MAPKEPPSAAASPASDLRAEITTLIDGLLSMPLTLTRELELQVVAVMRLLKRLMKADLPPSAEARAHSFIRNVRAYKEILVERCTLSRGSDPKMDRNAMLVQTSMIAMGAEMSLMAFELDHKPRRLGTPMVKSSAERKTVEFPECVSATGGEQVSRSGFRGRRAPLSKEQKERAFQVRRAAWHTIQPPEAPRDASCQAVPASGPVHTSMVAAEVESGQRPLQRRVKVCYMLLLAGGLFILGSMVWGIHCSLHGAMGDGFTGASWLVAVGTLVLGPPMAIHYRKCRCWVRGYDEPPQQERQQQQQRERPGYAAPQFLERDLMPFQPTICSMSGRHSQMAQPIGPIDYSVLFSDSDNDELEQTPGAEWKRQRVEQWAMDVASGWDLTYIQKSLRD</sequence>
<protein>
    <submittedName>
        <fullName evidence="2">Uncharacterized protein</fullName>
    </submittedName>
</protein>
<feature type="transmembrane region" description="Helical" evidence="1">
    <location>
        <begin position="259"/>
        <end position="279"/>
    </location>
</feature>
<evidence type="ECO:0000256" key="1">
    <source>
        <dbReference type="SAM" id="Phobius"/>
    </source>
</evidence>
<name>A0A9P7ZLB0_9HYPO</name>
<keyword evidence="1" id="KW-1133">Transmembrane helix</keyword>
<dbReference type="GeneID" id="70288331"/>
<evidence type="ECO:0000313" key="3">
    <source>
        <dbReference type="Proteomes" id="UP000887229"/>
    </source>
</evidence>
<dbReference type="EMBL" id="MU251255">
    <property type="protein sequence ID" value="KAG9254036.1"/>
    <property type="molecule type" value="Genomic_DNA"/>
</dbReference>
<organism evidence="2 3">
    <name type="scientific">Emericellopsis atlantica</name>
    <dbReference type="NCBI Taxonomy" id="2614577"/>
    <lineage>
        <taxon>Eukaryota</taxon>
        <taxon>Fungi</taxon>
        <taxon>Dikarya</taxon>
        <taxon>Ascomycota</taxon>
        <taxon>Pezizomycotina</taxon>
        <taxon>Sordariomycetes</taxon>
        <taxon>Hypocreomycetidae</taxon>
        <taxon>Hypocreales</taxon>
        <taxon>Bionectriaceae</taxon>
        <taxon>Emericellopsis</taxon>
    </lineage>
</organism>
<keyword evidence="1" id="KW-0472">Membrane</keyword>
<keyword evidence="3" id="KW-1185">Reference proteome</keyword>
<dbReference type="Proteomes" id="UP000887229">
    <property type="component" value="Unassembled WGS sequence"/>
</dbReference>
<proteinExistence type="predicted"/>